<dbReference type="EMBL" id="WEIO01000002">
    <property type="protein sequence ID" value="KAB7708238.1"/>
    <property type="molecule type" value="Genomic_DNA"/>
</dbReference>
<accession>A0A6I1FYN3</accession>
<dbReference type="PROSITE" id="PS50893">
    <property type="entry name" value="ABC_TRANSPORTER_2"/>
    <property type="match status" value="1"/>
</dbReference>
<keyword evidence="4 6" id="KW-0067">ATP-binding</keyword>
<comment type="caution">
    <text evidence="6">The sequence shown here is derived from an EMBL/GenBank/DDBJ whole genome shotgun (WGS) entry which is preliminary data.</text>
</comment>
<evidence type="ECO:0000259" key="5">
    <source>
        <dbReference type="PROSITE" id="PS50893"/>
    </source>
</evidence>
<dbReference type="InterPro" id="IPR003593">
    <property type="entry name" value="AAA+_ATPase"/>
</dbReference>
<dbReference type="PROSITE" id="PS00211">
    <property type="entry name" value="ABC_TRANSPORTER_1"/>
    <property type="match status" value="1"/>
</dbReference>
<dbReference type="InterPro" id="IPR003439">
    <property type="entry name" value="ABC_transporter-like_ATP-bd"/>
</dbReference>
<dbReference type="Gene3D" id="3.40.50.300">
    <property type="entry name" value="P-loop containing nucleotide triphosphate hydrolases"/>
    <property type="match status" value="1"/>
</dbReference>
<keyword evidence="7" id="KW-1185">Reference proteome</keyword>
<dbReference type="GO" id="GO:0005524">
    <property type="term" value="F:ATP binding"/>
    <property type="evidence" value="ECO:0007669"/>
    <property type="project" value="UniProtKB-KW"/>
</dbReference>
<dbReference type="Pfam" id="PF00005">
    <property type="entry name" value="ABC_tran"/>
    <property type="match status" value="1"/>
</dbReference>
<keyword evidence="2" id="KW-0813">Transport</keyword>
<name>A0A6I1FYN3_9BACI</name>
<feature type="domain" description="ABC transporter" evidence="5">
    <location>
        <begin position="2"/>
        <end position="230"/>
    </location>
</feature>
<evidence type="ECO:0000256" key="3">
    <source>
        <dbReference type="ARBA" id="ARBA00022741"/>
    </source>
</evidence>
<dbReference type="PANTHER" id="PTHR42711:SF5">
    <property type="entry name" value="ABC TRANSPORTER ATP-BINDING PROTEIN NATA"/>
    <property type="match status" value="1"/>
</dbReference>
<dbReference type="CDD" id="cd03230">
    <property type="entry name" value="ABC_DR_subfamily_A"/>
    <property type="match status" value="1"/>
</dbReference>
<gene>
    <name evidence="6" type="ORF">F9802_05940</name>
</gene>
<sequence length="250" mass="28179">MINISRLEKFYRKKKRLGPVNLHVDKGEIFGLLGPNGAGKSTLLSILATVSSPSAGKVIMKGKDITEETKAVRPLIGYVPQDIALWEEMTVKENMLFWGKMVKRKKSEEQLENLCQAVQLHGKWDEKVSRLSGGMKRKLNLAVSLIHDPEILLLDEPTVGIDLQSKFEINELIQKLARDGKTIIYITHDINEITQLCTRIGVLKNGIFLFTGTLAEAGARLQQHGYTAKNETEIIFHLLKQDYSDHEPTF</sequence>
<organism evidence="6 7">
    <name type="scientific">Bacillus aerolatus</name>
    <dbReference type="NCBI Taxonomy" id="2653354"/>
    <lineage>
        <taxon>Bacteria</taxon>
        <taxon>Bacillati</taxon>
        <taxon>Bacillota</taxon>
        <taxon>Bacilli</taxon>
        <taxon>Bacillales</taxon>
        <taxon>Bacillaceae</taxon>
        <taxon>Bacillus</taxon>
    </lineage>
</organism>
<evidence type="ECO:0000313" key="6">
    <source>
        <dbReference type="EMBL" id="KAB7708238.1"/>
    </source>
</evidence>
<dbReference type="InterPro" id="IPR017871">
    <property type="entry name" value="ABC_transporter-like_CS"/>
</dbReference>
<dbReference type="GO" id="GO:0016887">
    <property type="term" value="F:ATP hydrolysis activity"/>
    <property type="evidence" value="ECO:0007669"/>
    <property type="project" value="InterPro"/>
</dbReference>
<protein>
    <submittedName>
        <fullName evidence="6">ATP-binding cassette domain-containing protein</fullName>
    </submittedName>
</protein>
<dbReference type="SUPFAM" id="SSF52540">
    <property type="entry name" value="P-loop containing nucleoside triphosphate hydrolases"/>
    <property type="match status" value="1"/>
</dbReference>
<dbReference type="Proteomes" id="UP000429595">
    <property type="component" value="Unassembled WGS sequence"/>
</dbReference>
<evidence type="ECO:0000313" key="7">
    <source>
        <dbReference type="Proteomes" id="UP000429595"/>
    </source>
</evidence>
<evidence type="ECO:0000256" key="2">
    <source>
        <dbReference type="ARBA" id="ARBA00022448"/>
    </source>
</evidence>
<reference evidence="6 7" key="1">
    <citation type="submission" date="2019-10" db="EMBL/GenBank/DDBJ databases">
        <title>Bacillus aerolatum sp. nov., isolated from bioaerosol of sport playgrounds.</title>
        <authorList>
            <person name="Chen P."/>
            <person name="Zhang G."/>
        </authorList>
    </citation>
    <scope>NUCLEOTIDE SEQUENCE [LARGE SCALE GENOMIC DNA]</scope>
    <source>
        <strain evidence="6 7">CX253</strain>
    </source>
</reference>
<dbReference type="PANTHER" id="PTHR42711">
    <property type="entry name" value="ABC TRANSPORTER ATP-BINDING PROTEIN"/>
    <property type="match status" value="1"/>
</dbReference>
<dbReference type="SMART" id="SM00382">
    <property type="entry name" value="AAA"/>
    <property type="match status" value="1"/>
</dbReference>
<dbReference type="InterPro" id="IPR050763">
    <property type="entry name" value="ABC_transporter_ATP-binding"/>
</dbReference>
<dbReference type="InterPro" id="IPR027417">
    <property type="entry name" value="P-loop_NTPase"/>
</dbReference>
<dbReference type="RefSeq" id="WP_152150223.1">
    <property type="nucleotide sequence ID" value="NZ_WEIO01000002.1"/>
</dbReference>
<evidence type="ECO:0000256" key="4">
    <source>
        <dbReference type="ARBA" id="ARBA00022840"/>
    </source>
</evidence>
<proteinExistence type="inferred from homology"/>
<dbReference type="AlphaFoldDB" id="A0A6I1FYN3"/>
<comment type="similarity">
    <text evidence="1">Belongs to the ABC transporter superfamily.</text>
</comment>
<evidence type="ECO:0000256" key="1">
    <source>
        <dbReference type="ARBA" id="ARBA00005417"/>
    </source>
</evidence>
<keyword evidence="3" id="KW-0547">Nucleotide-binding</keyword>